<evidence type="ECO:0000313" key="3">
    <source>
        <dbReference type="Proteomes" id="UP000001312"/>
    </source>
</evidence>
<dbReference type="GeneID" id="5489634"/>
<dbReference type="AlphaFoldDB" id="A7EHS4"/>
<dbReference type="InParanoid" id="A7EHS4"/>
<dbReference type="KEGG" id="ssl:SS1G_04866"/>
<gene>
    <name evidence="2" type="ORF">SS1G_04866</name>
</gene>
<proteinExistence type="predicted"/>
<sequence>MHKCRKKKICGGGTACFCVLTLPQGEFRYTSTGSSSVDVPTDVDPAQIRN</sequence>
<dbReference type="RefSeq" id="XP_001593439.1">
    <property type="nucleotide sequence ID" value="XM_001593389.1"/>
</dbReference>
<evidence type="ECO:0000256" key="1">
    <source>
        <dbReference type="SAM" id="MobiDB-lite"/>
    </source>
</evidence>
<evidence type="ECO:0000313" key="2">
    <source>
        <dbReference type="EMBL" id="EDO02390.1"/>
    </source>
</evidence>
<name>A7EHS4_SCLS1</name>
<dbReference type="EMBL" id="CH476626">
    <property type="protein sequence ID" value="EDO02390.1"/>
    <property type="molecule type" value="Genomic_DNA"/>
</dbReference>
<protein>
    <submittedName>
        <fullName evidence="2">Uncharacterized protein</fullName>
    </submittedName>
</protein>
<reference evidence="3" key="1">
    <citation type="journal article" date="2011" name="PLoS Genet.">
        <title>Genomic analysis of the necrotrophic fungal pathogens Sclerotinia sclerotiorum and Botrytis cinerea.</title>
        <authorList>
            <person name="Amselem J."/>
            <person name="Cuomo C.A."/>
            <person name="van Kan J.A."/>
            <person name="Viaud M."/>
            <person name="Benito E.P."/>
            <person name="Couloux A."/>
            <person name="Coutinho P.M."/>
            <person name="de Vries R.P."/>
            <person name="Dyer P.S."/>
            <person name="Fillinger S."/>
            <person name="Fournier E."/>
            <person name="Gout L."/>
            <person name="Hahn M."/>
            <person name="Kohn L."/>
            <person name="Lapalu N."/>
            <person name="Plummer K.M."/>
            <person name="Pradier J.M."/>
            <person name="Quevillon E."/>
            <person name="Sharon A."/>
            <person name="Simon A."/>
            <person name="ten Have A."/>
            <person name="Tudzynski B."/>
            <person name="Tudzynski P."/>
            <person name="Wincker P."/>
            <person name="Andrew M."/>
            <person name="Anthouard V."/>
            <person name="Beever R.E."/>
            <person name="Beffa R."/>
            <person name="Benoit I."/>
            <person name="Bouzid O."/>
            <person name="Brault B."/>
            <person name="Chen Z."/>
            <person name="Choquer M."/>
            <person name="Collemare J."/>
            <person name="Cotton P."/>
            <person name="Danchin E.G."/>
            <person name="Da Silva C."/>
            <person name="Gautier A."/>
            <person name="Giraud C."/>
            <person name="Giraud T."/>
            <person name="Gonzalez C."/>
            <person name="Grossetete S."/>
            <person name="Guldener U."/>
            <person name="Henrissat B."/>
            <person name="Howlett B.J."/>
            <person name="Kodira C."/>
            <person name="Kretschmer M."/>
            <person name="Lappartient A."/>
            <person name="Leroch M."/>
            <person name="Levis C."/>
            <person name="Mauceli E."/>
            <person name="Neuveglise C."/>
            <person name="Oeser B."/>
            <person name="Pearson M."/>
            <person name="Poulain J."/>
            <person name="Poussereau N."/>
            <person name="Quesneville H."/>
            <person name="Rascle C."/>
            <person name="Schumacher J."/>
            <person name="Segurens B."/>
            <person name="Sexton A."/>
            <person name="Silva E."/>
            <person name="Sirven C."/>
            <person name="Soanes D.M."/>
            <person name="Talbot N.J."/>
            <person name="Templeton M."/>
            <person name="Yandava C."/>
            <person name="Yarden O."/>
            <person name="Zeng Q."/>
            <person name="Rollins J.A."/>
            <person name="Lebrun M.H."/>
            <person name="Dickman M."/>
        </authorList>
    </citation>
    <scope>NUCLEOTIDE SEQUENCE [LARGE SCALE GENOMIC DNA]</scope>
    <source>
        <strain evidence="3">ATCC 18683 / 1980 / Ss-1</strain>
    </source>
</reference>
<feature type="region of interest" description="Disordered" evidence="1">
    <location>
        <begin position="31"/>
        <end position="50"/>
    </location>
</feature>
<accession>A7EHS4</accession>
<keyword evidence="3" id="KW-1185">Reference proteome</keyword>
<dbReference type="HOGENOM" id="CLU_3125935_0_0_1"/>
<organism evidence="2 3">
    <name type="scientific">Sclerotinia sclerotiorum (strain ATCC 18683 / 1980 / Ss-1)</name>
    <name type="common">White mold</name>
    <name type="synonym">Whetzelinia sclerotiorum</name>
    <dbReference type="NCBI Taxonomy" id="665079"/>
    <lineage>
        <taxon>Eukaryota</taxon>
        <taxon>Fungi</taxon>
        <taxon>Dikarya</taxon>
        <taxon>Ascomycota</taxon>
        <taxon>Pezizomycotina</taxon>
        <taxon>Leotiomycetes</taxon>
        <taxon>Helotiales</taxon>
        <taxon>Sclerotiniaceae</taxon>
        <taxon>Sclerotinia</taxon>
    </lineage>
</organism>
<dbReference type="Proteomes" id="UP000001312">
    <property type="component" value="Unassembled WGS sequence"/>
</dbReference>